<dbReference type="Pfam" id="PF00015">
    <property type="entry name" value="MCPsignal"/>
    <property type="match status" value="1"/>
</dbReference>
<dbReference type="SUPFAM" id="SSF58104">
    <property type="entry name" value="Methyl-accepting chemotaxis protein (MCP) signaling domain"/>
    <property type="match status" value="1"/>
</dbReference>
<feature type="domain" description="Methyl-accepting transducer" evidence="3">
    <location>
        <begin position="30"/>
        <end position="234"/>
    </location>
</feature>
<dbReference type="eggNOG" id="COG0840">
    <property type="taxonomic scope" value="Bacteria"/>
</dbReference>
<dbReference type="RefSeq" id="WP_042487272.1">
    <property type="nucleotide sequence ID" value="NZ_BBPI01000048.1"/>
</dbReference>
<gene>
    <name evidence="4" type="ORF">SP5_048_00090</name>
</gene>
<dbReference type="Proteomes" id="UP000032305">
    <property type="component" value="Unassembled WGS sequence"/>
</dbReference>
<evidence type="ECO:0000259" key="3">
    <source>
        <dbReference type="PROSITE" id="PS50111"/>
    </source>
</evidence>
<evidence type="ECO:0000313" key="5">
    <source>
        <dbReference type="Proteomes" id="UP000032305"/>
    </source>
</evidence>
<dbReference type="EMBL" id="BBPI01000048">
    <property type="protein sequence ID" value="GAM01118.1"/>
    <property type="molecule type" value="Genomic_DNA"/>
</dbReference>
<dbReference type="PANTHER" id="PTHR32089">
    <property type="entry name" value="METHYL-ACCEPTING CHEMOTAXIS PROTEIN MCPB"/>
    <property type="match status" value="1"/>
</dbReference>
<proteinExistence type="predicted"/>
<reference evidence="4 5" key="1">
    <citation type="submission" date="2014-11" db="EMBL/GenBank/DDBJ databases">
        <title>Whole genome shotgun sequence of Sphingomonas parapaucimobilis NBRC 15100.</title>
        <authorList>
            <person name="Katano-Makiyama Y."/>
            <person name="Hosoyama A."/>
            <person name="Hashimoto M."/>
            <person name="Hosoyama Y."/>
            <person name="Noguchi M."/>
            <person name="Numata M."/>
            <person name="Tsuchikane K."/>
            <person name="Hirakata S."/>
            <person name="Uohara A."/>
            <person name="Shimodaira J."/>
            <person name="Ohji S."/>
            <person name="Ichikawa N."/>
            <person name="Kimura A."/>
            <person name="Yamazoe A."/>
            <person name="Fujita N."/>
        </authorList>
    </citation>
    <scope>NUCLEOTIDE SEQUENCE [LARGE SCALE GENOMIC DNA]</scope>
    <source>
        <strain evidence="4 5">NBRC 15100</strain>
    </source>
</reference>
<organism evidence="4 5">
    <name type="scientific">Sphingomonas parapaucimobilis NBRC 15100</name>
    <dbReference type="NCBI Taxonomy" id="1219049"/>
    <lineage>
        <taxon>Bacteria</taxon>
        <taxon>Pseudomonadati</taxon>
        <taxon>Pseudomonadota</taxon>
        <taxon>Alphaproteobacteria</taxon>
        <taxon>Sphingomonadales</taxon>
        <taxon>Sphingomonadaceae</taxon>
        <taxon>Sphingomonas</taxon>
    </lineage>
</organism>
<keyword evidence="5" id="KW-1185">Reference proteome</keyword>
<dbReference type="GO" id="GO:0007165">
    <property type="term" value="P:signal transduction"/>
    <property type="evidence" value="ECO:0007669"/>
    <property type="project" value="UniProtKB-KW"/>
</dbReference>
<dbReference type="InterPro" id="IPR004089">
    <property type="entry name" value="MCPsignal_dom"/>
</dbReference>
<sequence>MAQQASPVAPSLDAHLGNIADRLIDIAGCVASEAEAATASVRGMSDQAERVASLAASLEAAAGIMAGAVRQQAEALAMARESLTANKLVVDTLDQSIGRVASISATIATIAQESRILSLNARIEAARAESGASAFAVVATEMAVLATRTKTATDDIGANALAIAHDIGAAGDMVAAYEMLVSEQDELLTRSLDHAASQSDAARELATITAEAVGAIDQAASAIGRVGAHAVAVKVLARQLSRLSRRDDRETGG</sequence>
<keyword evidence="1 2" id="KW-0807">Transducer</keyword>
<dbReference type="PANTHER" id="PTHR32089:SF112">
    <property type="entry name" value="LYSOZYME-LIKE PROTEIN-RELATED"/>
    <property type="match status" value="1"/>
</dbReference>
<dbReference type="Gene3D" id="1.10.287.950">
    <property type="entry name" value="Methyl-accepting chemotaxis protein"/>
    <property type="match status" value="1"/>
</dbReference>
<dbReference type="PROSITE" id="PS50111">
    <property type="entry name" value="CHEMOTAXIS_TRANSDUC_2"/>
    <property type="match status" value="1"/>
</dbReference>
<evidence type="ECO:0000256" key="2">
    <source>
        <dbReference type="PROSITE-ProRule" id="PRU00284"/>
    </source>
</evidence>
<comment type="caution">
    <text evidence="4">The sequence shown here is derived from an EMBL/GenBank/DDBJ whole genome shotgun (WGS) entry which is preliminary data.</text>
</comment>
<protein>
    <recommendedName>
        <fullName evidence="3">Methyl-accepting transducer domain-containing protein</fullName>
    </recommendedName>
</protein>
<evidence type="ECO:0000256" key="1">
    <source>
        <dbReference type="ARBA" id="ARBA00023224"/>
    </source>
</evidence>
<evidence type="ECO:0000313" key="4">
    <source>
        <dbReference type="EMBL" id="GAM01118.1"/>
    </source>
</evidence>
<accession>A0A0A1W703</accession>
<dbReference type="OrthoDB" id="7585075at2"/>
<dbReference type="GO" id="GO:0016020">
    <property type="term" value="C:membrane"/>
    <property type="evidence" value="ECO:0007669"/>
    <property type="project" value="InterPro"/>
</dbReference>
<dbReference type="AlphaFoldDB" id="A0A0A1W703"/>
<name>A0A0A1W703_9SPHN</name>